<protein>
    <submittedName>
        <fullName evidence="1">Uncharacterized protein</fullName>
    </submittedName>
</protein>
<accession>A0A7C5Q3C8</accession>
<dbReference type="EMBL" id="DRNB01000008">
    <property type="protein sequence ID" value="HHJ63337.1"/>
    <property type="molecule type" value="Genomic_DNA"/>
</dbReference>
<dbReference type="Proteomes" id="UP000885792">
    <property type="component" value="Unassembled WGS sequence"/>
</dbReference>
<comment type="caution">
    <text evidence="1">The sequence shown here is derived from an EMBL/GenBank/DDBJ whole genome shotgun (WGS) entry which is preliminary data.</text>
</comment>
<gene>
    <name evidence="1" type="ORF">ENJ61_00355</name>
</gene>
<reference evidence="1" key="1">
    <citation type="journal article" date="2020" name="mSystems">
        <title>Genome- and Community-Level Interaction Insights into Carbon Utilization and Element Cycling Functions of Hydrothermarchaeota in Hydrothermal Sediment.</title>
        <authorList>
            <person name="Zhou Z."/>
            <person name="Liu Y."/>
            <person name="Xu W."/>
            <person name="Pan J."/>
            <person name="Luo Z.H."/>
            <person name="Li M."/>
        </authorList>
    </citation>
    <scope>NUCLEOTIDE SEQUENCE [LARGE SCALE GENOMIC DNA]</scope>
    <source>
        <strain evidence="1">HyVt-501</strain>
    </source>
</reference>
<organism evidence="1">
    <name type="scientific">Aquifex aeolicus</name>
    <dbReference type="NCBI Taxonomy" id="63363"/>
    <lineage>
        <taxon>Bacteria</taxon>
        <taxon>Pseudomonadati</taxon>
        <taxon>Aquificota</taxon>
        <taxon>Aquificia</taxon>
        <taxon>Aquificales</taxon>
        <taxon>Aquificaceae</taxon>
        <taxon>Aquifex</taxon>
    </lineage>
</organism>
<proteinExistence type="predicted"/>
<dbReference type="AlphaFoldDB" id="A0A7C5Q3C8"/>
<evidence type="ECO:0000313" key="1">
    <source>
        <dbReference type="EMBL" id="HHJ63337.1"/>
    </source>
</evidence>
<sequence length="195" mass="21665">MRKAVLFLMFAGSVFARELLVDGKLLTGVEIGQRSEPLPLLIELEGSECTVYAVAVPGDAKRVWIRPEKLYCGRETAQVRGFVTDSSGVLGIRCSSSPCFLEKGTQVKVFLEREKEAGNLRITEREKNCISEALANLYAMKTYTPYWADVQMNLMKMLVSRGADVCRAFESVTGISLEQKRSTADAAEEKEAVKR</sequence>
<name>A0A7C5Q3C8_AQUAO</name>